<evidence type="ECO:0008006" key="3">
    <source>
        <dbReference type="Google" id="ProtNLM"/>
    </source>
</evidence>
<sequence>MPKHEQKYCARCQAEFECKVGSITLCQCATVPLNAEERQYIKNLHDDCLCANCLQDLKQQYHKQLYEGKLKAILGVHYSK</sequence>
<name>A0ABQ5MFB1_9FLAO</name>
<dbReference type="Pfam" id="PF14375">
    <property type="entry name" value="Cys_rich_CWC"/>
    <property type="match status" value="1"/>
</dbReference>
<evidence type="ECO:0000313" key="2">
    <source>
        <dbReference type="Proteomes" id="UP001143543"/>
    </source>
</evidence>
<proteinExistence type="predicted"/>
<dbReference type="EMBL" id="BRVO01000001">
    <property type="protein sequence ID" value="GLB48074.1"/>
    <property type="molecule type" value="Genomic_DNA"/>
</dbReference>
<dbReference type="InterPro" id="IPR032720">
    <property type="entry name" value="Cys_rich_CWC"/>
</dbReference>
<protein>
    <recommendedName>
        <fullName evidence="3">Cysteine-rich CWC</fullName>
    </recommendedName>
</protein>
<dbReference type="Proteomes" id="UP001143543">
    <property type="component" value="Unassembled WGS sequence"/>
</dbReference>
<gene>
    <name evidence="1" type="ORF">Y10_04420</name>
</gene>
<organism evidence="1 2">
    <name type="scientific">Neptunitalea lumnitzerae</name>
    <dbReference type="NCBI Taxonomy" id="2965509"/>
    <lineage>
        <taxon>Bacteria</taxon>
        <taxon>Pseudomonadati</taxon>
        <taxon>Bacteroidota</taxon>
        <taxon>Flavobacteriia</taxon>
        <taxon>Flavobacteriales</taxon>
        <taxon>Flavobacteriaceae</taxon>
        <taxon>Neptunitalea</taxon>
    </lineage>
</organism>
<keyword evidence="2" id="KW-1185">Reference proteome</keyword>
<evidence type="ECO:0000313" key="1">
    <source>
        <dbReference type="EMBL" id="GLB48074.1"/>
    </source>
</evidence>
<accession>A0ABQ5MFB1</accession>
<dbReference type="RefSeq" id="WP_281763732.1">
    <property type="nucleotide sequence ID" value="NZ_BRVO01000001.1"/>
</dbReference>
<reference evidence="1" key="1">
    <citation type="submission" date="2022-07" db="EMBL/GenBank/DDBJ databases">
        <title>Taxonomy of Novel Oxalotrophic and Methylotrophic Bacteria.</title>
        <authorList>
            <person name="Sahin N."/>
            <person name="Tani A."/>
        </authorList>
    </citation>
    <scope>NUCLEOTIDE SEQUENCE</scope>
    <source>
        <strain evidence="1">Y10</strain>
    </source>
</reference>
<comment type="caution">
    <text evidence="1">The sequence shown here is derived from an EMBL/GenBank/DDBJ whole genome shotgun (WGS) entry which is preliminary data.</text>
</comment>